<feature type="compositionally biased region" description="Acidic residues" evidence="5">
    <location>
        <begin position="60"/>
        <end position="88"/>
    </location>
</feature>
<dbReference type="AlphaFoldDB" id="A0A7J6SQD6"/>
<dbReference type="GO" id="GO:0003724">
    <property type="term" value="F:RNA helicase activity"/>
    <property type="evidence" value="ECO:0007669"/>
    <property type="project" value="UniProtKB-EC"/>
</dbReference>
<reference evidence="7 8" key="1">
    <citation type="submission" date="2020-04" db="EMBL/GenBank/DDBJ databases">
        <title>Perkinsus olseni comparative genomics.</title>
        <authorList>
            <person name="Bogema D.R."/>
        </authorList>
    </citation>
    <scope>NUCLEOTIDE SEQUENCE [LARGE SCALE GENOMIC DNA]</scope>
    <source>
        <strain evidence="7">ATCC PRA-205</strain>
    </source>
</reference>
<protein>
    <recommendedName>
        <fullName evidence="4">ATP-dependent RNA helicase</fullName>
        <ecNumber evidence="4">3.6.4.13</ecNumber>
    </recommendedName>
</protein>
<feature type="region of interest" description="Disordered" evidence="5">
    <location>
        <begin position="144"/>
        <end position="167"/>
    </location>
</feature>
<gene>
    <name evidence="7" type="primary">DDX52_1</name>
    <name evidence="7" type="ORF">FOZ62_010652</name>
</gene>
<feature type="non-terminal residue" evidence="7">
    <location>
        <position position="249"/>
    </location>
</feature>
<name>A0A7J6SQD6_PEROL</name>
<proteinExistence type="inferred from homology"/>
<dbReference type="GO" id="GO:0005524">
    <property type="term" value="F:ATP binding"/>
    <property type="evidence" value="ECO:0007669"/>
    <property type="project" value="UniProtKB-UniRule"/>
</dbReference>
<dbReference type="PROSITE" id="PS51192">
    <property type="entry name" value="HELICASE_ATP_BIND_1"/>
    <property type="match status" value="1"/>
</dbReference>
<feature type="non-terminal residue" evidence="7">
    <location>
        <position position="1"/>
    </location>
</feature>
<dbReference type="GO" id="GO:0016787">
    <property type="term" value="F:hydrolase activity"/>
    <property type="evidence" value="ECO:0007669"/>
    <property type="project" value="UniProtKB-KW"/>
</dbReference>
<keyword evidence="2 4" id="KW-0378">Hydrolase</keyword>
<evidence type="ECO:0000313" key="8">
    <source>
        <dbReference type="Proteomes" id="UP000574390"/>
    </source>
</evidence>
<feature type="domain" description="Helicase ATP-binding" evidence="6">
    <location>
        <begin position="195"/>
        <end position="249"/>
    </location>
</feature>
<dbReference type="GO" id="GO:0003723">
    <property type="term" value="F:RNA binding"/>
    <property type="evidence" value="ECO:0007669"/>
    <property type="project" value="UniProtKB-UniRule"/>
</dbReference>
<organism evidence="7 8">
    <name type="scientific">Perkinsus olseni</name>
    <name type="common">Perkinsus atlanticus</name>
    <dbReference type="NCBI Taxonomy" id="32597"/>
    <lineage>
        <taxon>Eukaryota</taxon>
        <taxon>Sar</taxon>
        <taxon>Alveolata</taxon>
        <taxon>Perkinsozoa</taxon>
        <taxon>Perkinsea</taxon>
        <taxon>Perkinsida</taxon>
        <taxon>Perkinsidae</taxon>
        <taxon>Perkinsus</taxon>
    </lineage>
</organism>
<dbReference type="Proteomes" id="UP000574390">
    <property type="component" value="Unassembled WGS sequence"/>
</dbReference>
<dbReference type="SUPFAM" id="SSF52540">
    <property type="entry name" value="P-loop containing nucleoside triphosphate hydrolases"/>
    <property type="match status" value="1"/>
</dbReference>
<keyword evidence="4" id="KW-0694">RNA-binding</keyword>
<dbReference type="EC" id="3.6.4.13" evidence="4"/>
<dbReference type="Pfam" id="PF00270">
    <property type="entry name" value="DEAD"/>
    <property type="match status" value="1"/>
</dbReference>
<comment type="catalytic activity">
    <reaction evidence="4">
        <text>ATP + H2O = ADP + phosphate + H(+)</text>
        <dbReference type="Rhea" id="RHEA:13065"/>
        <dbReference type="ChEBI" id="CHEBI:15377"/>
        <dbReference type="ChEBI" id="CHEBI:15378"/>
        <dbReference type="ChEBI" id="CHEBI:30616"/>
        <dbReference type="ChEBI" id="CHEBI:43474"/>
        <dbReference type="ChEBI" id="CHEBI:456216"/>
        <dbReference type="EC" id="3.6.4.13"/>
    </reaction>
</comment>
<evidence type="ECO:0000259" key="6">
    <source>
        <dbReference type="PROSITE" id="PS51192"/>
    </source>
</evidence>
<evidence type="ECO:0000256" key="3">
    <source>
        <dbReference type="ARBA" id="ARBA00022840"/>
    </source>
</evidence>
<feature type="compositionally biased region" description="Basic residues" evidence="5">
    <location>
        <begin position="41"/>
        <end position="54"/>
    </location>
</feature>
<dbReference type="PANTHER" id="PTHR24031">
    <property type="entry name" value="RNA HELICASE"/>
    <property type="match status" value="1"/>
</dbReference>
<comment type="function">
    <text evidence="4">RNA helicase.</text>
</comment>
<evidence type="ECO:0000313" key="7">
    <source>
        <dbReference type="EMBL" id="KAF4734350.1"/>
    </source>
</evidence>
<dbReference type="EMBL" id="JABANM010013425">
    <property type="protein sequence ID" value="KAF4734350.1"/>
    <property type="molecule type" value="Genomic_DNA"/>
</dbReference>
<dbReference type="Gene3D" id="3.40.50.300">
    <property type="entry name" value="P-loop containing nucleotide triphosphate hydrolases"/>
    <property type="match status" value="1"/>
</dbReference>
<comment type="domain">
    <text evidence="4">The Q motif is unique to and characteristic of the DEAD box family of RNA helicases and controls ATP binding and hydrolysis.</text>
</comment>
<accession>A0A7J6SQD6</accession>
<keyword evidence="1 4" id="KW-0547">Nucleotide-binding</keyword>
<comment type="caution">
    <text evidence="7">The sequence shown here is derived from an EMBL/GenBank/DDBJ whole genome shotgun (WGS) entry which is preliminary data.</text>
</comment>
<dbReference type="InterPro" id="IPR011545">
    <property type="entry name" value="DEAD/DEAH_box_helicase_dom"/>
</dbReference>
<evidence type="ECO:0000256" key="5">
    <source>
        <dbReference type="SAM" id="MobiDB-lite"/>
    </source>
</evidence>
<evidence type="ECO:0000256" key="1">
    <source>
        <dbReference type="ARBA" id="ARBA00022741"/>
    </source>
</evidence>
<dbReference type="InterPro" id="IPR014001">
    <property type="entry name" value="Helicase_ATP-bd"/>
</dbReference>
<dbReference type="InterPro" id="IPR027417">
    <property type="entry name" value="P-loop_NTPase"/>
</dbReference>
<evidence type="ECO:0000256" key="2">
    <source>
        <dbReference type="ARBA" id="ARBA00022801"/>
    </source>
</evidence>
<keyword evidence="4" id="KW-0347">Helicase</keyword>
<sequence>GRREDDNLKGANPGTIQKADSIFLGGGSTNDDAKGESTITSHRRRHHRGTKKKNKADGVELTEEGANDGAEAADIELFDDEHDDEGNDDDTHAVEEGDGEEEGDGDDNGSADGTEHGKKKKILSPARRLEMVLRANHFRRENRIGVSGTSNPPDPVLTFNTQDDEDGDGRVSKWLKDAMVKSGFPNPTPIQAQAVPLMLTGDHLLAQAPTGSGKTLAFVVPLLQRLARPEKKFCRGIIVDPTRELAVQT</sequence>
<comment type="similarity">
    <text evidence="4">Belongs to the DEAD box helicase family.</text>
</comment>
<feature type="compositionally biased region" description="Acidic residues" evidence="5">
    <location>
        <begin position="96"/>
        <end position="109"/>
    </location>
</feature>
<keyword evidence="3 4" id="KW-0067">ATP-binding</keyword>
<evidence type="ECO:0000256" key="4">
    <source>
        <dbReference type="RuleBase" id="RU365068"/>
    </source>
</evidence>
<feature type="region of interest" description="Disordered" evidence="5">
    <location>
        <begin position="1"/>
        <end position="125"/>
    </location>
</feature>